<keyword evidence="1" id="KW-1133">Transmembrane helix</keyword>
<proteinExistence type="predicted"/>
<protein>
    <submittedName>
        <fullName evidence="2">Uncharacterized protein</fullName>
    </submittedName>
</protein>
<comment type="caution">
    <text evidence="2">The sequence shown here is derived from an EMBL/GenBank/DDBJ whole genome shotgun (WGS) entry which is preliminary data.</text>
</comment>
<evidence type="ECO:0000256" key="1">
    <source>
        <dbReference type="SAM" id="Phobius"/>
    </source>
</evidence>
<dbReference type="EMBL" id="LAZR01054020">
    <property type="protein sequence ID" value="KKK79449.1"/>
    <property type="molecule type" value="Genomic_DNA"/>
</dbReference>
<accession>A0A0F9ALW3</accession>
<gene>
    <name evidence="2" type="ORF">LCGC14_2833400</name>
</gene>
<name>A0A0F9ALW3_9ZZZZ</name>
<keyword evidence="1" id="KW-0472">Membrane</keyword>
<feature type="non-terminal residue" evidence="2">
    <location>
        <position position="1"/>
    </location>
</feature>
<feature type="transmembrane region" description="Helical" evidence="1">
    <location>
        <begin position="346"/>
        <end position="369"/>
    </location>
</feature>
<feature type="non-terminal residue" evidence="2">
    <location>
        <position position="401"/>
    </location>
</feature>
<evidence type="ECO:0000313" key="2">
    <source>
        <dbReference type="EMBL" id="KKK79449.1"/>
    </source>
</evidence>
<sequence length="401" mass="44481">DLGVNILNIIAQKDLYETQNIQFIVEVAKRGTEMQLYLNGAPKNDSDTITVEVGSSINVAVSFNDSITNTHVPSATVNIAGIGTLNETNNQYSISISTQNLGVGKTLLTIVAQLTNYQSQTIQFFVDVVERTTNLQLFFNNEDKTSDSIYNLTIGQNLNITVKYINAQTGQHINTASVELIGEGLSLTFTRNDTLGQHYILLNTTTLGIGVKLFTIKAQSTDYKIRTISASITINRIEAVIETETGEPQIEVEVGKDILLQIILNDTIFGGVIKNANVTYSWAYGQGKLIDSNNDGIYETTLPNVPAEIYTITISAFKSDDYDIESFELTLIVSQPVSKTAPDQTWLIYVLFGGIIGLVSVFTLYQTYFKYPPMVRKIRKLRKKIRKGKKSKLILTSKRSE</sequence>
<organism evidence="2">
    <name type="scientific">marine sediment metagenome</name>
    <dbReference type="NCBI Taxonomy" id="412755"/>
    <lineage>
        <taxon>unclassified sequences</taxon>
        <taxon>metagenomes</taxon>
        <taxon>ecological metagenomes</taxon>
    </lineage>
</organism>
<keyword evidence="1" id="KW-0812">Transmembrane</keyword>
<dbReference type="AlphaFoldDB" id="A0A0F9ALW3"/>
<reference evidence="2" key="1">
    <citation type="journal article" date="2015" name="Nature">
        <title>Complex archaea that bridge the gap between prokaryotes and eukaryotes.</title>
        <authorList>
            <person name="Spang A."/>
            <person name="Saw J.H."/>
            <person name="Jorgensen S.L."/>
            <person name="Zaremba-Niedzwiedzka K."/>
            <person name="Martijn J."/>
            <person name="Lind A.E."/>
            <person name="van Eijk R."/>
            <person name="Schleper C."/>
            <person name="Guy L."/>
            <person name="Ettema T.J."/>
        </authorList>
    </citation>
    <scope>NUCLEOTIDE SEQUENCE</scope>
</reference>